<sequence length="218" mass="25661">MENIDKDIEKFLEILNAVENSWNTDVLEKIAYGTIFFKCLQDTNDNKHYLKCLIQDSLSIVDSLCQKSQRYFYFILRSYIENFFRALLQLEDTDATGVMKLLRNGKKIIEKYDEISGLYEKIEEAYSECCLFVHSNIDSGDEINEFLKAILERNDFEDSGNTNAFLERFSEILDISIVIFLTCHTEMVDSSFYRRKDILKKILSEKNQEIFRKQLIAN</sequence>
<accession>A0A9X0KDK5</accession>
<proteinExistence type="predicted"/>
<dbReference type="EMBL" id="JYFW01000039">
    <property type="protein sequence ID" value="KMP13703.1"/>
    <property type="molecule type" value="Genomic_DNA"/>
</dbReference>
<dbReference type="AlphaFoldDB" id="A0A9X0KDK5"/>
<comment type="caution">
    <text evidence="1">The sequence shown here is derived from an EMBL/GenBank/DDBJ whole genome shotgun (WGS) entry which is preliminary data.</text>
</comment>
<name>A0A9X0KDK5_BACCE</name>
<organism evidence="1 2">
    <name type="scientific">Bacillus cereus</name>
    <dbReference type="NCBI Taxonomy" id="1396"/>
    <lineage>
        <taxon>Bacteria</taxon>
        <taxon>Bacillati</taxon>
        <taxon>Bacillota</taxon>
        <taxon>Bacilli</taxon>
        <taxon>Bacillales</taxon>
        <taxon>Bacillaceae</taxon>
        <taxon>Bacillus</taxon>
        <taxon>Bacillus cereus group</taxon>
    </lineage>
</organism>
<reference evidence="1 2" key="1">
    <citation type="submission" date="2015-02" db="EMBL/GenBank/DDBJ databases">
        <title>Evolution of B. cereus sensu lato: Distribution, horizontal transfer and duplication of chromosomal virulence genes.</title>
        <authorList>
            <person name="Boehm M.-E."/>
            <person name="Huptas C."/>
            <person name="Krey V.M."/>
            <person name="Scherer S."/>
        </authorList>
    </citation>
    <scope>NUCLEOTIDE SEQUENCE [LARGE SCALE GENOMIC DNA]</scope>
    <source>
        <strain evidence="1 2">#17</strain>
    </source>
</reference>
<gene>
    <name evidence="1" type="ORF">TQ94_20855</name>
</gene>
<dbReference type="Proteomes" id="UP000036243">
    <property type="component" value="Unassembled WGS sequence"/>
</dbReference>
<dbReference type="RefSeq" id="WP_048558716.1">
    <property type="nucleotide sequence ID" value="NZ_CP097351.1"/>
</dbReference>
<evidence type="ECO:0000313" key="1">
    <source>
        <dbReference type="EMBL" id="KMP13703.1"/>
    </source>
</evidence>
<protein>
    <submittedName>
        <fullName evidence="1">Uncharacterized protein</fullName>
    </submittedName>
</protein>
<evidence type="ECO:0000313" key="2">
    <source>
        <dbReference type="Proteomes" id="UP000036243"/>
    </source>
</evidence>